<dbReference type="Pfam" id="PF01370">
    <property type="entry name" value="Epimerase"/>
    <property type="match status" value="1"/>
</dbReference>
<feature type="domain" description="NAD-dependent epimerase/dehydratase" evidence="1">
    <location>
        <begin position="26"/>
        <end position="229"/>
    </location>
</feature>
<dbReference type="InParanoid" id="A0A024GG12"/>
<keyword evidence="3" id="KW-1185">Reference proteome</keyword>
<evidence type="ECO:0000313" key="3">
    <source>
        <dbReference type="Proteomes" id="UP000053237"/>
    </source>
</evidence>
<dbReference type="CDD" id="cd05271">
    <property type="entry name" value="NDUFA9_like_SDR_a"/>
    <property type="match status" value="1"/>
</dbReference>
<comment type="caution">
    <text evidence="2">The sequence shown here is derived from an EMBL/GenBank/DDBJ whole genome shotgun (WGS) entry which is preliminary data.</text>
</comment>
<dbReference type="PANTHER" id="PTHR12126:SF11">
    <property type="entry name" value="NADH DEHYDROGENASE [UBIQUINONE] 1 ALPHA SUBCOMPLEX SUBUNIT 9, MITOCHONDRIAL"/>
    <property type="match status" value="1"/>
</dbReference>
<dbReference type="GO" id="GO:0005739">
    <property type="term" value="C:mitochondrion"/>
    <property type="evidence" value="ECO:0007669"/>
    <property type="project" value="TreeGrafter"/>
</dbReference>
<dbReference type="PANTHER" id="PTHR12126">
    <property type="entry name" value="NADH-UBIQUINONE OXIDOREDUCTASE 39 KDA SUBUNIT-RELATED"/>
    <property type="match status" value="1"/>
</dbReference>
<dbReference type="AlphaFoldDB" id="A0A024GG12"/>
<protein>
    <recommendedName>
        <fullName evidence="1">NAD-dependent epimerase/dehydratase domain-containing protein</fullName>
    </recommendedName>
</protein>
<gene>
    <name evidence="2" type="ORF">BN9_063300</name>
</gene>
<dbReference type="Proteomes" id="UP000053237">
    <property type="component" value="Unassembled WGS sequence"/>
</dbReference>
<dbReference type="InterPro" id="IPR051207">
    <property type="entry name" value="ComplexI_NDUFA9_subunit"/>
</dbReference>
<sequence>MSALSSVARATLRHPPGRVQGNGLTVTVFGCTGFIGRYVCAELGEKGHTIVVPYRGDVSEVNHIRVMADLGNTANVAFSARDPESVRYAVKGSDVVVNLIGKHYQTKHLLPWWINYTYDDVHVHAAETIAKVCAEEKISRLIHVSSILAKPNSPSIWAASKYRGEVAVRKAFPKANIVRLGAIYGPEDRFLNWIADRMQIGGVPLVDNGEAVLQPAFVNDVATALYAMIIDEYMTGQTFELVGDEEYTAKELADYVFDATKHAPNLINLPLSVARLIGKFCEQFPDPRFTADWATRLGLNQVKTSSLPGFRELDIEPAKMEKEAPNFLLKYNRAGHFQEVSGYH</sequence>
<dbReference type="InterPro" id="IPR036291">
    <property type="entry name" value="NAD(P)-bd_dom_sf"/>
</dbReference>
<dbReference type="GO" id="GO:0044877">
    <property type="term" value="F:protein-containing complex binding"/>
    <property type="evidence" value="ECO:0007669"/>
    <property type="project" value="TreeGrafter"/>
</dbReference>
<organism evidence="2 3">
    <name type="scientific">Albugo candida</name>
    <dbReference type="NCBI Taxonomy" id="65357"/>
    <lineage>
        <taxon>Eukaryota</taxon>
        <taxon>Sar</taxon>
        <taxon>Stramenopiles</taxon>
        <taxon>Oomycota</taxon>
        <taxon>Peronosporomycetes</taxon>
        <taxon>Albuginales</taxon>
        <taxon>Albuginaceae</taxon>
        <taxon>Albugo</taxon>
    </lineage>
</organism>
<dbReference type="OrthoDB" id="275457at2759"/>
<reference evidence="2 3" key="1">
    <citation type="submission" date="2012-05" db="EMBL/GenBank/DDBJ databases">
        <title>Recombination and specialization in a pathogen metapopulation.</title>
        <authorList>
            <person name="Gardiner A."/>
            <person name="Kemen E."/>
            <person name="Schultz-Larsen T."/>
            <person name="MacLean D."/>
            <person name="Van Oosterhout C."/>
            <person name="Jones J.D.G."/>
        </authorList>
    </citation>
    <scope>NUCLEOTIDE SEQUENCE [LARGE SCALE GENOMIC DNA]</scope>
    <source>
        <strain evidence="2 3">Ac Nc2</strain>
    </source>
</reference>
<dbReference type="STRING" id="65357.A0A024GG12"/>
<dbReference type="SUPFAM" id="SSF51735">
    <property type="entry name" value="NAD(P)-binding Rossmann-fold domains"/>
    <property type="match status" value="1"/>
</dbReference>
<evidence type="ECO:0000259" key="1">
    <source>
        <dbReference type="Pfam" id="PF01370"/>
    </source>
</evidence>
<proteinExistence type="predicted"/>
<dbReference type="EMBL" id="CAIX01000098">
    <property type="protein sequence ID" value="CCI45433.1"/>
    <property type="molecule type" value="Genomic_DNA"/>
</dbReference>
<evidence type="ECO:0000313" key="2">
    <source>
        <dbReference type="EMBL" id="CCI45433.1"/>
    </source>
</evidence>
<dbReference type="InterPro" id="IPR001509">
    <property type="entry name" value="Epimerase_deHydtase"/>
</dbReference>
<name>A0A024GG12_9STRA</name>
<dbReference type="Gene3D" id="3.40.50.720">
    <property type="entry name" value="NAD(P)-binding Rossmann-like Domain"/>
    <property type="match status" value="1"/>
</dbReference>
<accession>A0A024GG12</accession>